<evidence type="ECO:0000256" key="3">
    <source>
        <dbReference type="SAM" id="MobiDB-lite"/>
    </source>
</evidence>
<dbReference type="SUPFAM" id="SSF52540">
    <property type="entry name" value="P-loop containing nucleoside triphosphate hydrolases"/>
    <property type="match status" value="1"/>
</dbReference>
<reference evidence="5 6" key="1">
    <citation type="submission" date="2017-04" db="EMBL/GenBank/DDBJ databases">
        <authorList>
            <person name="Afonso C.L."/>
            <person name="Miller P.J."/>
            <person name="Scott M.A."/>
            <person name="Spackman E."/>
            <person name="Goraichik I."/>
            <person name="Dimitrov K.M."/>
            <person name="Suarez D.L."/>
            <person name="Swayne D.E."/>
        </authorList>
    </citation>
    <scope>NUCLEOTIDE SEQUENCE [LARGE SCALE GENOMIC DNA]</scope>
    <source>
        <strain evidence="5 6">DSM 13146</strain>
    </source>
</reference>
<dbReference type="GO" id="GO:0005886">
    <property type="term" value="C:plasma membrane"/>
    <property type="evidence" value="ECO:0007669"/>
    <property type="project" value="TreeGrafter"/>
</dbReference>
<dbReference type="Gene3D" id="3.40.50.300">
    <property type="entry name" value="P-loop containing nucleotide triphosphate hydrolases"/>
    <property type="match status" value="1"/>
</dbReference>
<dbReference type="InterPro" id="IPR027417">
    <property type="entry name" value="P-loop_NTPase"/>
</dbReference>
<dbReference type="RefSeq" id="WP_084058665.1">
    <property type="nucleotide sequence ID" value="NZ_FWXF01000018.1"/>
</dbReference>
<dbReference type="PANTHER" id="PTHR32309">
    <property type="entry name" value="TYROSINE-PROTEIN KINASE"/>
    <property type="match status" value="1"/>
</dbReference>
<dbReference type="Proteomes" id="UP000192783">
    <property type="component" value="Unassembled WGS sequence"/>
</dbReference>
<dbReference type="PANTHER" id="PTHR32309:SF13">
    <property type="entry name" value="FERRIC ENTEROBACTIN TRANSPORT PROTEIN FEPE"/>
    <property type="match status" value="1"/>
</dbReference>
<dbReference type="CDD" id="cd05387">
    <property type="entry name" value="BY-kinase"/>
    <property type="match status" value="1"/>
</dbReference>
<evidence type="ECO:0000256" key="1">
    <source>
        <dbReference type="ARBA" id="ARBA00022741"/>
    </source>
</evidence>
<accession>A0A1W1XSA6</accession>
<proteinExistence type="predicted"/>
<feature type="compositionally biased region" description="Basic and acidic residues" evidence="3">
    <location>
        <begin position="1"/>
        <end position="18"/>
    </location>
</feature>
<keyword evidence="6" id="KW-1185">Reference proteome</keyword>
<dbReference type="EMBL" id="FWXF01000018">
    <property type="protein sequence ID" value="SMC26732.1"/>
    <property type="molecule type" value="Genomic_DNA"/>
</dbReference>
<dbReference type="STRING" id="1121390.SAMN02746041_02739"/>
<dbReference type="GO" id="GO:0004713">
    <property type="term" value="F:protein tyrosine kinase activity"/>
    <property type="evidence" value="ECO:0007669"/>
    <property type="project" value="TreeGrafter"/>
</dbReference>
<protein>
    <submittedName>
        <fullName evidence="5">Capsular exopolysaccharide family</fullName>
    </submittedName>
</protein>
<keyword evidence="2" id="KW-0067">ATP-binding</keyword>
<evidence type="ECO:0000313" key="5">
    <source>
        <dbReference type="EMBL" id="SMC26732.1"/>
    </source>
</evidence>
<dbReference type="OrthoDB" id="9812433at2"/>
<feature type="domain" description="CobQ/CobB/MinD/ParA nucleotide binding" evidence="4">
    <location>
        <begin position="101"/>
        <end position="208"/>
    </location>
</feature>
<dbReference type="InterPro" id="IPR002586">
    <property type="entry name" value="CobQ/CobB/MinD/ParA_Nub-bd_dom"/>
</dbReference>
<organism evidence="5 6">
    <name type="scientific">Desulfacinum hydrothermale DSM 13146</name>
    <dbReference type="NCBI Taxonomy" id="1121390"/>
    <lineage>
        <taxon>Bacteria</taxon>
        <taxon>Pseudomonadati</taxon>
        <taxon>Thermodesulfobacteriota</taxon>
        <taxon>Syntrophobacteria</taxon>
        <taxon>Syntrophobacterales</taxon>
        <taxon>Syntrophobacteraceae</taxon>
        <taxon>Desulfacinum</taxon>
    </lineage>
</organism>
<dbReference type="Pfam" id="PF01656">
    <property type="entry name" value="CbiA"/>
    <property type="match status" value="1"/>
</dbReference>
<evidence type="ECO:0000313" key="6">
    <source>
        <dbReference type="Proteomes" id="UP000192783"/>
    </source>
</evidence>
<dbReference type="AlphaFoldDB" id="A0A1W1XSA6"/>
<feature type="compositionally biased region" description="Pro residues" evidence="3">
    <location>
        <begin position="23"/>
        <end position="34"/>
    </location>
</feature>
<name>A0A1W1XSA6_9BACT</name>
<feature type="region of interest" description="Disordered" evidence="3">
    <location>
        <begin position="1"/>
        <end position="44"/>
    </location>
</feature>
<evidence type="ECO:0000259" key="4">
    <source>
        <dbReference type="Pfam" id="PF01656"/>
    </source>
</evidence>
<dbReference type="InterPro" id="IPR050445">
    <property type="entry name" value="Bact_polysacc_biosynth/exp"/>
</dbReference>
<evidence type="ECO:0000256" key="2">
    <source>
        <dbReference type="ARBA" id="ARBA00022840"/>
    </source>
</evidence>
<keyword evidence="1" id="KW-0547">Nucleotide-binding</keyword>
<gene>
    <name evidence="5" type="ORF">SAMN02746041_02739</name>
</gene>
<dbReference type="InterPro" id="IPR005702">
    <property type="entry name" value="Wzc-like_C"/>
</dbReference>
<sequence>MSTLKKALERAKSERTGRGESPAPAPSAAPPLSPPESGAQPSPAPIYTRTRVIHVPPARLLANRVLAVTDDGHHSDAFKLLRTRVLQQTRLRGWNTLQVSGFGVGEGKSLVAANLAVAMARDTRQTTLLVDLDFRRPTLHRIFGLVGLTAGLEAYFAGSAPLEEIFVSPGIEKLTLLPTLQPMAHSAEIMGSPRMEALIRELKRRYDDRAIVFDTPAVNACPDPIIVSEYVDGLLLVARAGRTRKEAVAQSLDLVPRDKLLGIVMNDLPPGHLGRYGYA</sequence>